<comment type="caution">
    <text evidence="2">The sequence shown here is derived from an EMBL/GenBank/DDBJ whole genome shotgun (WGS) entry which is preliminary data.</text>
</comment>
<name>A0A1I5XUP6_9BACI</name>
<accession>A0A1I5XUP6</accession>
<evidence type="ECO:0000313" key="2">
    <source>
        <dbReference type="EMBL" id="SFQ35644.1"/>
    </source>
</evidence>
<dbReference type="Proteomes" id="UP000182762">
    <property type="component" value="Unassembled WGS sequence"/>
</dbReference>
<evidence type="ECO:0000313" key="3">
    <source>
        <dbReference type="Proteomes" id="UP000182762"/>
    </source>
</evidence>
<reference evidence="2 3" key="1">
    <citation type="submission" date="2016-10" db="EMBL/GenBank/DDBJ databases">
        <authorList>
            <person name="Varghese N."/>
            <person name="Submissions S."/>
        </authorList>
    </citation>
    <scope>NUCLEOTIDE SEQUENCE [LARGE SCALE GENOMIC DNA]</scope>
    <source>
        <strain evidence="2 3">DSM 13796</strain>
    </source>
</reference>
<dbReference type="RefSeq" id="WP_061803525.1">
    <property type="nucleotide sequence ID" value="NZ_FOXX01000002.1"/>
</dbReference>
<gene>
    <name evidence="2" type="ORF">SAMN02745910_01065</name>
</gene>
<sequence>MSAHEQKTFSTLQLAQALFTVNRHAKTATDPKYLYMLKKLGLKKLISEKKAKKEGLHFSPNPKNSQQRSDLLVSVADYYFHLPPQKEDFATLPHLGLLDQQYRNPPTKMSLSHAKKILVAYTGYEEEKKQDERSPYKKKYQKPIFKPLGK</sequence>
<dbReference type="GeneID" id="93709798"/>
<dbReference type="InterPro" id="IPR025552">
    <property type="entry name" value="YkyB"/>
</dbReference>
<evidence type="ECO:0000256" key="1">
    <source>
        <dbReference type="SAM" id="MobiDB-lite"/>
    </source>
</evidence>
<feature type="compositionally biased region" description="Basic and acidic residues" evidence="1">
    <location>
        <begin position="125"/>
        <end position="135"/>
    </location>
</feature>
<protein>
    <submittedName>
        <fullName evidence="2">YkyB-like protein</fullName>
    </submittedName>
</protein>
<dbReference type="Pfam" id="PF14177">
    <property type="entry name" value="YkyB"/>
    <property type="match status" value="1"/>
</dbReference>
<feature type="region of interest" description="Disordered" evidence="1">
    <location>
        <begin position="125"/>
        <end position="150"/>
    </location>
</feature>
<organism evidence="2 3">
    <name type="scientific">Priestia endophytica DSM 13796</name>
    <dbReference type="NCBI Taxonomy" id="1121089"/>
    <lineage>
        <taxon>Bacteria</taxon>
        <taxon>Bacillati</taxon>
        <taxon>Bacillota</taxon>
        <taxon>Bacilli</taxon>
        <taxon>Bacillales</taxon>
        <taxon>Bacillaceae</taxon>
        <taxon>Priestia</taxon>
    </lineage>
</organism>
<keyword evidence="3" id="KW-1185">Reference proteome</keyword>
<dbReference type="EMBL" id="FOXX01000002">
    <property type="protein sequence ID" value="SFQ35644.1"/>
    <property type="molecule type" value="Genomic_DNA"/>
</dbReference>
<proteinExistence type="predicted"/>